<evidence type="ECO:0000259" key="1">
    <source>
        <dbReference type="Pfam" id="PF23911"/>
    </source>
</evidence>
<accession>A0A8S5QK37</accession>
<dbReference type="InterPro" id="IPR055677">
    <property type="entry name" value="DUF7253"/>
</dbReference>
<proteinExistence type="predicted"/>
<reference evidence="2" key="1">
    <citation type="journal article" date="2021" name="Proc. Natl. Acad. Sci. U.S.A.">
        <title>A Catalog of Tens of Thousands of Viruses from Human Metagenomes Reveals Hidden Associations with Chronic Diseases.</title>
        <authorList>
            <person name="Tisza M.J."/>
            <person name="Buck C.B."/>
        </authorList>
    </citation>
    <scope>NUCLEOTIDE SEQUENCE</scope>
    <source>
        <strain evidence="2">CtCUc43</strain>
    </source>
</reference>
<feature type="domain" description="DUF7253" evidence="1">
    <location>
        <begin position="1"/>
        <end position="107"/>
    </location>
</feature>
<sequence length="108" mass="12401">MAKFWGKFGFVETAETVPGVWTDVETERDYTGDLLRNSARWEAEDKTNGDIVVNNHISVVMDDWISDPEHLSALRWVKFGNAHTKWAVTSVTMDWPRVTINLGGEYKR</sequence>
<dbReference type="Pfam" id="PF23911">
    <property type="entry name" value="DUF7253"/>
    <property type="match status" value="1"/>
</dbReference>
<protein>
    <recommendedName>
        <fullName evidence="1">DUF7253 domain-containing protein</fullName>
    </recommendedName>
</protein>
<name>A0A8S5QK37_9CAUD</name>
<evidence type="ECO:0000313" key="2">
    <source>
        <dbReference type="EMBL" id="DAE19153.1"/>
    </source>
</evidence>
<organism evidence="2">
    <name type="scientific">Siphoviridae sp. ctCUc43</name>
    <dbReference type="NCBI Taxonomy" id="2825379"/>
    <lineage>
        <taxon>Viruses</taxon>
        <taxon>Duplodnaviria</taxon>
        <taxon>Heunggongvirae</taxon>
        <taxon>Uroviricota</taxon>
        <taxon>Caudoviricetes</taxon>
    </lineage>
</organism>
<dbReference type="EMBL" id="BK015668">
    <property type="protein sequence ID" value="DAE19153.1"/>
    <property type="molecule type" value="Genomic_DNA"/>
</dbReference>